<evidence type="ECO:0000313" key="3">
    <source>
        <dbReference type="Proteomes" id="UP001369247"/>
    </source>
</evidence>
<dbReference type="GeneID" id="58978456"/>
<evidence type="ECO:0000313" key="2">
    <source>
        <dbReference type="EMBL" id="MEJ8542417.1"/>
    </source>
</evidence>
<keyword evidence="1" id="KW-0472">Membrane</keyword>
<accession>A0ABU8TTM8</accession>
<protein>
    <submittedName>
        <fullName evidence="2">DUF2101 family protein</fullName>
    </submittedName>
</protein>
<keyword evidence="1" id="KW-0812">Transmembrane</keyword>
<dbReference type="RefSeq" id="WP_238337985.1">
    <property type="nucleotide sequence ID" value="NZ_JASEII010000001.1"/>
</dbReference>
<feature type="transmembrane region" description="Helical" evidence="1">
    <location>
        <begin position="12"/>
        <end position="33"/>
    </location>
</feature>
<name>A0ABU8TTM8_METWO</name>
<proteinExistence type="predicted"/>
<evidence type="ECO:0000256" key="1">
    <source>
        <dbReference type="SAM" id="Phobius"/>
    </source>
</evidence>
<feature type="transmembrane region" description="Helical" evidence="1">
    <location>
        <begin position="174"/>
        <end position="192"/>
    </location>
</feature>
<feature type="transmembrane region" description="Helical" evidence="1">
    <location>
        <begin position="136"/>
        <end position="154"/>
    </location>
</feature>
<dbReference type="Proteomes" id="UP001369247">
    <property type="component" value="Unassembled WGS sequence"/>
</dbReference>
<sequence>MMGFFSRLGKAVITLFNIIGTVIFWIIELPGVIRQLPSIIREGVSGVDMNGIMERVHERTRGLAREINTGQDEEIQEILEEARNHNIDIPRDDAPIIIKSQGFDPSEKENAVLKLQIAASLFIIASIVYVFNFISIIIFVPVALILVALVVYILYRQIRVMYPADFEAYRDFFFMYMAVGLVIIIVSGNPFLTMAFPFLFFPSLTIFIFAVLAAAAVFLIFRIRYVRDYTFGEVIDAGENTSYVRVDYDIRSNVKPDVYIVENNGFDVRVHDTVKLAVDGSIMSMRGNRPVRIIGVEE</sequence>
<keyword evidence="1" id="KW-1133">Transmembrane helix</keyword>
<keyword evidence="3" id="KW-1185">Reference proteome</keyword>
<gene>
    <name evidence="2" type="ORF">U2150_02780</name>
</gene>
<comment type="caution">
    <text evidence="2">The sequence shown here is derived from an EMBL/GenBank/DDBJ whole genome shotgun (WGS) entry which is preliminary data.</text>
</comment>
<reference evidence="2 3" key="1">
    <citation type="submission" date="2023-12" db="EMBL/GenBank/DDBJ databases">
        <title>Phenotypic and Genomic Characterization of Methanothermobacter wolfeii Strain BSEL, a CO2-Capturing Archaeon with Minimal Nutrient Requirements.</title>
        <authorList>
            <person name="Ale Enriquez F."/>
            <person name="Ahring B.K."/>
        </authorList>
    </citation>
    <scope>NUCLEOTIDE SEQUENCE [LARGE SCALE GENOMIC DNA]</scope>
    <source>
        <strain evidence="2 3">BSEL-1</strain>
    </source>
</reference>
<dbReference type="Pfam" id="PF09874">
    <property type="entry name" value="DUF2101"/>
    <property type="match status" value="1"/>
</dbReference>
<organism evidence="2 3">
    <name type="scientific">Methanothermobacter wolfeii</name>
    <name type="common">Methanobacterium wolfei</name>
    <dbReference type="NCBI Taxonomy" id="145261"/>
    <lineage>
        <taxon>Archaea</taxon>
        <taxon>Methanobacteriati</taxon>
        <taxon>Methanobacteriota</taxon>
        <taxon>Methanomada group</taxon>
        <taxon>Methanobacteria</taxon>
        <taxon>Methanobacteriales</taxon>
        <taxon>Methanobacteriaceae</taxon>
        <taxon>Methanothermobacter</taxon>
    </lineage>
</organism>
<feature type="transmembrane region" description="Helical" evidence="1">
    <location>
        <begin position="198"/>
        <end position="221"/>
    </location>
</feature>
<dbReference type="InterPro" id="IPR018663">
    <property type="entry name" value="DUF2101_membrane"/>
</dbReference>
<dbReference type="EMBL" id="JAXUHJ010000008">
    <property type="protein sequence ID" value="MEJ8542417.1"/>
    <property type="molecule type" value="Genomic_DNA"/>
</dbReference>